<evidence type="ECO:0008006" key="3">
    <source>
        <dbReference type="Google" id="ProtNLM"/>
    </source>
</evidence>
<sequence>MDCSLVCLPFAGGGAGFYRAWRDLPAGGPDIVPVQLPGREELFLEDPYRDAVEAADALAGGVGGPGGEARAGRGPGTLWWGAGRTPSALGCSAGDSPGSALAK</sequence>
<dbReference type="EMBL" id="BAAAMJ010000032">
    <property type="protein sequence ID" value="GAA1921575.1"/>
    <property type="molecule type" value="Genomic_DNA"/>
</dbReference>
<organism evidence="1 2">
    <name type="scientific">Streptomyces sodiiphilus</name>
    <dbReference type="NCBI Taxonomy" id="226217"/>
    <lineage>
        <taxon>Bacteria</taxon>
        <taxon>Bacillati</taxon>
        <taxon>Actinomycetota</taxon>
        <taxon>Actinomycetes</taxon>
        <taxon>Kitasatosporales</taxon>
        <taxon>Streptomycetaceae</taxon>
        <taxon>Streptomyces</taxon>
    </lineage>
</organism>
<proteinExistence type="predicted"/>
<name>A0ABP5ASJ8_9ACTN</name>
<protein>
    <recommendedName>
        <fullName evidence="3">Thioesterase domain-containing protein</fullName>
    </recommendedName>
</protein>
<evidence type="ECO:0000313" key="1">
    <source>
        <dbReference type="EMBL" id="GAA1921575.1"/>
    </source>
</evidence>
<evidence type="ECO:0000313" key="2">
    <source>
        <dbReference type="Proteomes" id="UP001501303"/>
    </source>
</evidence>
<dbReference type="Proteomes" id="UP001501303">
    <property type="component" value="Unassembled WGS sequence"/>
</dbReference>
<accession>A0ABP5ASJ8</accession>
<dbReference type="Gene3D" id="3.40.50.1820">
    <property type="entry name" value="alpha/beta hydrolase"/>
    <property type="match status" value="1"/>
</dbReference>
<keyword evidence="2" id="KW-1185">Reference proteome</keyword>
<gene>
    <name evidence="1" type="ORF">GCM10009716_32720</name>
</gene>
<comment type="caution">
    <text evidence="1">The sequence shown here is derived from an EMBL/GenBank/DDBJ whole genome shotgun (WGS) entry which is preliminary data.</text>
</comment>
<reference evidence="2" key="1">
    <citation type="journal article" date="2019" name="Int. J. Syst. Evol. Microbiol.">
        <title>The Global Catalogue of Microorganisms (GCM) 10K type strain sequencing project: providing services to taxonomists for standard genome sequencing and annotation.</title>
        <authorList>
            <consortium name="The Broad Institute Genomics Platform"/>
            <consortium name="The Broad Institute Genome Sequencing Center for Infectious Disease"/>
            <person name="Wu L."/>
            <person name="Ma J."/>
        </authorList>
    </citation>
    <scope>NUCLEOTIDE SEQUENCE [LARGE SCALE GENOMIC DNA]</scope>
    <source>
        <strain evidence="2">JCM 13581</strain>
    </source>
</reference>
<dbReference type="InterPro" id="IPR029058">
    <property type="entry name" value="AB_hydrolase_fold"/>
</dbReference>